<evidence type="ECO:0000256" key="2">
    <source>
        <dbReference type="SAM" id="MobiDB-lite"/>
    </source>
</evidence>
<evidence type="ECO:0000313" key="8">
    <source>
        <dbReference type="Proteomes" id="UP000289718"/>
    </source>
</evidence>
<dbReference type="Gene3D" id="1.10.287.950">
    <property type="entry name" value="Methyl-accepting chemotaxis protein"/>
    <property type="match status" value="1"/>
</dbReference>
<dbReference type="Pfam" id="PF00015">
    <property type="entry name" value="MCPsignal"/>
    <property type="match status" value="1"/>
</dbReference>
<dbReference type="OrthoDB" id="9765776at2"/>
<dbReference type="InterPro" id="IPR000700">
    <property type="entry name" value="PAS-assoc_C"/>
</dbReference>
<feature type="domain" description="PAS" evidence="4">
    <location>
        <begin position="10"/>
        <end position="54"/>
    </location>
</feature>
<evidence type="ECO:0000259" key="4">
    <source>
        <dbReference type="PROSITE" id="PS50112"/>
    </source>
</evidence>
<dbReference type="InterPro" id="IPR050903">
    <property type="entry name" value="Bact_Chemotaxis_MeTrfase"/>
</dbReference>
<protein>
    <submittedName>
        <fullName evidence="7">Chemotaxis protein</fullName>
    </submittedName>
</protein>
<feature type="region of interest" description="Disordered" evidence="2">
    <location>
        <begin position="454"/>
        <end position="488"/>
    </location>
</feature>
<gene>
    <name evidence="7" type="ORF">CP965_12660</name>
</gene>
<dbReference type="GO" id="GO:0004888">
    <property type="term" value="F:transmembrane signaling receptor activity"/>
    <property type="evidence" value="ECO:0007669"/>
    <property type="project" value="InterPro"/>
</dbReference>
<reference evidence="7 8" key="1">
    <citation type="submission" date="2017-09" db="EMBL/GenBank/DDBJ databases">
        <title>Genomics of the genus Arcobacter.</title>
        <authorList>
            <person name="Perez-Cataluna A."/>
            <person name="Figueras M.J."/>
            <person name="Salas-Masso N."/>
        </authorList>
    </citation>
    <scope>NUCLEOTIDE SEQUENCE [LARGE SCALE GENOMIC DNA]</scope>
    <source>
        <strain evidence="7 8">F156-34</strain>
    </source>
</reference>
<feature type="domain" description="PAC" evidence="5">
    <location>
        <begin position="82"/>
        <end position="134"/>
    </location>
</feature>
<dbReference type="SUPFAM" id="SSF55785">
    <property type="entry name" value="PYP-like sensor domain (PAS domain)"/>
    <property type="match status" value="2"/>
</dbReference>
<dbReference type="PANTHER" id="PTHR24422:SF10">
    <property type="entry name" value="CHEMOTAXIS PROTEIN METHYLTRANSFERASE 2"/>
    <property type="match status" value="1"/>
</dbReference>
<dbReference type="SMART" id="SM00091">
    <property type="entry name" value="PAS"/>
    <property type="match status" value="2"/>
</dbReference>
<evidence type="ECO:0000313" key="7">
    <source>
        <dbReference type="EMBL" id="RXK11616.1"/>
    </source>
</evidence>
<feature type="domain" description="T-SNARE coiled-coil homology" evidence="6">
    <location>
        <begin position="416"/>
        <end position="478"/>
    </location>
</feature>
<dbReference type="GO" id="GO:0006935">
    <property type="term" value="P:chemotaxis"/>
    <property type="evidence" value="ECO:0007669"/>
    <property type="project" value="InterPro"/>
</dbReference>
<dbReference type="InterPro" id="IPR004089">
    <property type="entry name" value="MCPsignal_dom"/>
</dbReference>
<dbReference type="AlphaFoldDB" id="A0A4Q1ARG5"/>
<dbReference type="PROSITE" id="PS50113">
    <property type="entry name" value="PAC"/>
    <property type="match status" value="2"/>
</dbReference>
<dbReference type="Proteomes" id="UP000289718">
    <property type="component" value="Unassembled WGS sequence"/>
</dbReference>
<dbReference type="PROSITE" id="PS50112">
    <property type="entry name" value="PAS"/>
    <property type="match status" value="2"/>
</dbReference>
<dbReference type="InterPro" id="IPR000727">
    <property type="entry name" value="T_SNARE_dom"/>
</dbReference>
<dbReference type="NCBIfam" id="TIGR00229">
    <property type="entry name" value="sensory_box"/>
    <property type="match status" value="2"/>
</dbReference>
<dbReference type="SUPFAM" id="SSF58104">
    <property type="entry name" value="Methyl-accepting chemotaxis protein (MCP) signaling domain"/>
    <property type="match status" value="1"/>
</dbReference>
<dbReference type="RefSeq" id="WP_129062485.1">
    <property type="nucleotide sequence ID" value="NZ_NXIE01000006.1"/>
</dbReference>
<sequence length="514" mass="57133">MTLFSLGKEESSQLKAINENYAVISFKPDGTILHANNNFLNLLGFSLSEIVGKNHKIFCDETYIKTKEYQDFWIDLNKGNSQISEFKRVKKNKESTFIQASYIPVKNKKGEVYKVIKFAQDITEKKLQNLDHEGQLEAISKSQAVIEFDMSGIILYANKNFLDVVGYTLNEIVGKHHSIFCEDSYKESVEYQQFWRKLNNAEFEAGEFLRIGKNGKKVWIQATYNPIMDFDKKPFKVVKYATDITSRKNKMFEIEHNVEKLSDSLTHLSNTSSSMSQGAKVTMNGSKEVSSSISEVNNSIVNIHQKVEDMLSSIKSISESSSKGKTIALEAQEQSKSTSAAIVKLDEESDKIGEVINIITQIAFQTNILSLNAAVEAATAGEAGKGFAVVAGEVRSLASRSDEAAKEITQAVELIQSLVKSSLESITKIDKTIEEITSMSTYISDSIKKQESVSNDVSHITSKTSSDIGEISNTMNDVSQSSQKTKQESEETLAASKELINVSNELISILKTLK</sequence>
<feature type="domain" description="Methyl-accepting transducer" evidence="3">
    <location>
        <begin position="257"/>
        <end position="500"/>
    </location>
</feature>
<dbReference type="Pfam" id="PF13426">
    <property type="entry name" value="PAS_9"/>
    <property type="match status" value="2"/>
</dbReference>
<feature type="domain" description="PAC" evidence="5">
    <location>
        <begin position="204"/>
        <end position="256"/>
    </location>
</feature>
<dbReference type="EMBL" id="NXIE01000006">
    <property type="protein sequence ID" value="RXK11616.1"/>
    <property type="molecule type" value="Genomic_DNA"/>
</dbReference>
<name>A0A4Q1ARG5_9BACT</name>
<dbReference type="SMART" id="SM00086">
    <property type="entry name" value="PAC"/>
    <property type="match status" value="2"/>
</dbReference>
<evidence type="ECO:0000256" key="1">
    <source>
        <dbReference type="PROSITE-ProRule" id="PRU00284"/>
    </source>
</evidence>
<dbReference type="CDD" id="cd00130">
    <property type="entry name" value="PAS"/>
    <property type="match status" value="2"/>
</dbReference>
<dbReference type="PROSITE" id="PS50111">
    <property type="entry name" value="CHEMOTAXIS_TRANSDUC_2"/>
    <property type="match status" value="1"/>
</dbReference>
<evidence type="ECO:0000259" key="3">
    <source>
        <dbReference type="PROSITE" id="PS50111"/>
    </source>
</evidence>
<dbReference type="InterPro" id="IPR035965">
    <property type="entry name" value="PAS-like_dom_sf"/>
</dbReference>
<dbReference type="PANTHER" id="PTHR24422">
    <property type="entry name" value="CHEMOTAXIS PROTEIN METHYLTRANSFERASE"/>
    <property type="match status" value="1"/>
</dbReference>
<dbReference type="InterPro" id="IPR004090">
    <property type="entry name" value="Chemotax_Me-accpt_rcpt"/>
</dbReference>
<dbReference type="GO" id="GO:0007165">
    <property type="term" value="P:signal transduction"/>
    <property type="evidence" value="ECO:0007669"/>
    <property type="project" value="UniProtKB-KW"/>
</dbReference>
<feature type="compositionally biased region" description="Polar residues" evidence="2">
    <location>
        <begin position="454"/>
        <end position="478"/>
    </location>
</feature>
<dbReference type="PRINTS" id="PR00260">
    <property type="entry name" value="CHEMTRNSDUCR"/>
</dbReference>
<evidence type="ECO:0000259" key="6">
    <source>
        <dbReference type="PROSITE" id="PS50192"/>
    </source>
</evidence>
<dbReference type="InterPro" id="IPR000014">
    <property type="entry name" value="PAS"/>
</dbReference>
<dbReference type="PROSITE" id="PS50192">
    <property type="entry name" value="T_SNARE"/>
    <property type="match status" value="1"/>
</dbReference>
<feature type="domain" description="PAS" evidence="4">
    <location>
        <begin position="136"/>
        <end position="175"/>
    </location>
</feature>
<comment type="caution">
    <text evidence="7">The sequence shown here is derived from an EMBL/GenBank/DDBJ whole genome shotgun (WGS) entry which is preliminary data.</text>
</comment>
<dbReference type="SMART" id="SM00283">
    <property type="entry name" value="MA"/>
    <property type="match status" value="1"/>
</dbReference>
<accession>A0A4Q1ARG5</accession>
<dbReference type="InterPro" id="IPR001610">
    <property type="entry name" value="PAC"/>
</dbReference>
<dbReference type="Gene3D" id="3.30.450.20">
    <property type="entry name" value="PAS domain"/>
    <property type="match status" value="2"/>
</dbReference>
<keyword evidence="1" id="KW-0807">Transducer</keyword>
<organism evidence="7 8">
    <name type="scientific">Halarcobacter mediterraneus</name>
    <dbReference type="NCBI Taxonomy" id="2023153"/>
    <lineage>
        <taxon>Bacteria</taxon>
        <taxon>Pseudomonadati</taxon>
        <taxon>Campylobacterota</taxon>
        <taxon>Epsilonproteobacteria</taxon>
        <taxon>Campylobacterales</taxon>
        <taxon>Arcobacteraceae</taxon>
        <taxon>Halarcobacter</taxon>
    </lineage>
</organism>
<evidence type="ECO:0000259" key="5">
    <source>
        <dbReference type="PROSITE" id="PS50113"/>
    </source>
</evidence>
<dbReference type="GO" id="GO:0016020">
    <property type="term" value="C:membrane"/>
    <property type="evidence" value="ECO:0007669"/>
    <property type="project" value="InterPro"/>
</dbReference>
<proteinExistence type="predicted"/>
<keyword evidence="8" id="KW-1185">Reference proteome</keyword>